<name>A0ACB9CDL8_9ASTR</name>
<sequence>MWRGLVLSIRLICLNLKSRLCLPFTHQTQSFHLLQYYASHLLPPPLNSTSTVTPPPPSIHLAYPKSAARQGSVIV</sequence>
<evidence type="ECO:0000313" key="2">
    <source>
        <dbReference type="Proteomes" id="UP001056120"/>
    </source>
</evidence>
<dbReference type="EMBL" id="CM042038">
    <property type="protein sequence ID" value="KAI3732374.1"/>
    <property type="molecule type" value="Genomic_DNA"/>
</dbReference>
<organism evidence="1 2">
    <name type="scientific">Smallanthus sonchifolius</name>
    <dbReference type="NCBI Taxonomy" id="185202"/>
    <lineage>
        <taxon>Eukaryota</taxon>
        <taxon>Viridiplantae</taxon>
        <taxon>Streptophyta</taxon>
        <taxon>Embryophyta</taxon>
        <taxon>Tracheophyta</taxon>
        <taxon>Spermatophyta</taxon>
        <taxon>Magnoliopsida</taxon>
        <taxon>eudicotyledons</taxon>
        <taxon>Gunneridae</taxon>
        <taxon>Pentapetalae</taxon>
        <taxon>asterids</taxon>
        <taxon>campanulids</taxon>
        <taxon>Asterales</taxon>
        <taxon>Asteraceae</taxon>
        <taxon>Asteroideae</taxon>
        <taxon>Heliantheae alliance</taxon>
        <taxon>Millerieae</taxon>
        <taxon>Smallanthus</taxon>
    </lineage>
</organism>
<accession>A0ACB9CDL8</accession>
<gene>
    <name evidence="1" type="ORF">L1987_63578</name>
</gene>
<protein>
    <submittedName>
        <fullName evidence="1">Uncharacterized protein</fullName>
    </submittedName>
</protein>
<reference evidence="1 2" key="2">
    <citation type="journal article" date="2022" name="Mol. Ecol. Resour.">
        <title>The genomes of chicory, endive, great burdock and yacon provide insights into Asteraceae paleo-polyploidization history and plant inulin production.</title>
        <authorList>
            <person name="Fan W."/>
            <person name="Wang S."/>
            <person name="Wang H."/>
            <person name="Wang A."/>
            <person name="Jiang F."/>
            <person name="Liu H."/>
            <person name="Zhao H."/>
            <person name="Xu D."/>
            <person name="Zhang Y."/>
        </authorList>
    </citation>
    <scope>NUCLEOTIDE SEQUENCE [LARGE SCALE GENOMIC DNA]</scope>
    <source>
        <strain evidence="2">cv. Yunnan</strain>
        <tissue evidence="1">Leaves</tissue>
    </source>
</reference>
<comment type="caution">
    <text evidence="1">The sequence shown here is derived from an EMBL/GenBank/DDBJ whole genome shotgun (WGS) entry which is preliminary data.</text>
</comment>
<reference evidence="2" key="1">
    <citation type="journal article" date="2022" name="Mol. Ecol. Resour.">
        <title>The genomes of chicory, endive, great burdock and yacon provide insights into Asteraceae palaeo-polyploidization history and plant inulin production.</title>
        <authorList>
            <person name="Fan W."/>
            <person name="Wang S."/>
            <person name="Wang H."/>
            <person name="Wang A."/>
            <person name="Jiang F."/>
            <person name="Liu H."/>
            <person name="Zhao H."/>
            <person name="Xu D."/>
            <person name="Zhang Y."/>
        </authorList>
    </citation>
    <scope>NUCLEOTIDE SEQUENCE [LARGE SCALE GENOMIC DNA]</scope>
    <source>
        <strain evidence="2">cv. Yunnan</strain>
    </source>
</reference>
<proteinExistence type="predicted"/>
<dbReference type="Proteomes" id="UP001056120">
    <property type="component" value="Linkage Group LG21"/>
</dbReference>
<evidence type="ECO:0000313" key="1">
    <source>
        <dbReference type="EMBL" id="KAI3732374.1"/>
    </source>
</evidence>
<keyword evidence="2" id="KW-1185">Reference proteome</keyword>